<proteinExistence type="predicted"/>
<accession>A0ABT2UHN2</accession>
<dbReference type="InterPro" id="IPR025668">
    <property type="entry name" value="Tnp_DDE_dom"/>
</dbReference>
<comment type="caution">
    <text evidence="4">The sequence shown here is derived from an EMBL/GenBank/DDBJ whole genome shotgun (WGS) entry which is preliminary data.</text>
</comment>
<dbReference type="NCBIfam" id="NF033551">
    <property type="entry name" value="transpos_IS1182"/>
    <property type="match status" value="1"/>
</dbReference>
<feature type="domain" description="Transposase DDE" evidence="3">
    <location>
        <begin position="328"/>
        <end position="447"/>
    </location>
</feature>
<feature type="domain" description="Transposase InsH N-terminal" evidence="2">
    <location>
        <begin position="20"/>
        <end position="116"/>
    </location>
</feature>
<organism evidence="4 5">
    <name type="scientific">Paenibacillus baimaensis</name>
    <dbReference type="NCBI Taxonomy" id="2982185"/>
    <lineage>
        <taxon>Bacteria</taxon>
        <taxon>Bacillati</taxon>
        <taxon>Bacillota</taxon>
        <taxon>Bacilli</taxon>
        <taxon>Bacillales</taxon>
        <taxon>Paenibacillaceae</taxon>
        <taxon>Paenibacillus</taxon>
    </lineage>
</organism>
<dbReference type="PANTHER" id="PTHR33408:SF2">
    <property type="entry name" value="TRANSPOSASE DDE DOMAIN-CONTAINING PROTEIN"/>
    <property type="match status" value="1"/>
</dbReference>
<evidence type="ECO:0000313" key="4">
    <source>
        <dbReference type="EMBL" id="MCU6793511.1"/>
    </source>
</evidence>
<evidence type="ECO:0000259" key="3">
    <source>
        <dbReference type="Pfam" id="PF13751"/>
    </source>
</evidence>
<dbReference type="Pfam" id="PF13751">
    <property type="entry name" value="DDE_Tnp_1_6"/>
    <property type="match status" value="1"/>
</dbReference>
<dbReference type="InterPro" id="IPR047629">
    <property type="entry name" value="IS1182_transpos"/>
</dbReference>
<dbReference type="PANTHER" id="PTHR33408">
    <property type="entry name" value="TRANSPOSASE"/>
    <property type="match status" value="1"/>
</dbReference>
<sequence length="457" mass="53762">MVFCLLRSNLKKQQAYEFVSIEDLVPQDHLLRKIDTYINFSFIDEKVRPLYCADNGRPAIDPVILFKMIFLGYFYGIRSERQLEREIQTNMAYRWFLGLGLTDKVPDHTTISWNRRTRFKDTNIFQDIFDEIVLQAISHRMVGGRVLVSDSTHVKANANKHQYTKQQVLQNTKDYVDELNAAVVEDRKENGKKPLKPREDVNEEKEIKVSKTDPDSGYMIRDGKPEGFFYLDHRTVDTKYNLITDVHVTPGNVHDSVPYLLRLDRQQERFGFKVEAVALDSGYLTTPICRGLQSRKIFAVIAHRRFHPKQGLFPKWKFAFDVERNLYVCPTGHELNYRTTDRKGYRQYASDPQHCKSCPLLNQCTHSRNHRKVVTRHVWEDSKEWVRNNRLSKSGKQLYRKRKETIERSFADAKELHGFRYCRLRGLANVREQALMTAAVQNMKKMAIHLDRLERRG</sequence>
<dbReference type="Proteomes" id="UP001652445">
    <property type="component" value="Unassembled WGS sequence"/>
</dbReference>
<feature type="compositionally biased region" description="Basic and acidic residues" evidence="1">
    <location>
        <begin position="187"/>
        <end position="214"/>
    </location>
</feature>
<evidence type="ECO:0000256" key="1">
    <source>
        <dbReference type="SAM" id="MobiDB-lite"/>
    </source>
</evidence>
<evidence type="ECO:0000313" key="5">
    <source>
        <dbReference type="Proteomes" id="UP001652445"/>
    </source>
</evidence>
<dbReference type="EMBL" id="JAOQIO010000054">
    <property type="protein sequence ID" value="MCU6793511.1"/>
    <property type="molecule type" value="Genomic_DNA"/>
</dbReference>
<gene>
    <name evidence="4" type="ORF">OB236_15505</name>
</gene>
<evidence type="ECO:0000259" key="2">
    <source>
        <dbReference type="Pfam" id="PF05598"/>
    </source>
</evidence>
<dbReference type="InterPro" id="IPR008490">
    <property type="entry name" value="Transposase_InsH_N"/>
</dbReference>
<dbReference type="Pfam" id="PF05598">
    <property type="entry name" value="DUF772"/>
    <property type="match status" value="1"/>
</dbReference>
<feature type="region of interest" description="Disordered" evidence="1">
    <location>
        <begin position="187"/>
        <end position="216"/>
    </location>
</feature>
<name>A0ABT2UHN2_9BACL</name>
<dbReference type="RefSeq" id="WP_262684781.1">
    <property type="nucleotide sequence ID" value="NZ_JAOQIO010000054.1"/>
</dbReference>
<protein>
    <submittedName>
        <fullName evidence="4">IS1182 family transposase</fullName>
    </submittedName>
</protein>
<reference evidence="4 5" key="1">
    <citation type="submission" date="2022-09" db="EMBL/GenBank/DDBJ databases">
        <authorList>
            <person name="Han X.L."/>
            <person name="Wang Q."/>
            <person name="Lu T."/>
        </authorList>
    </citation>
    <scope>NUCLEOTIDE SEQUENCE [LARGE SCALE GENOMIC DNA]</scope>
    <source>
        <strain evidence="4 5">WQ 127069</strain>
    </source>
</reference>
<keyword evidence="5" id="KW-1185">Reference proteome</keyword>